<dbReference type="PANTHER" id="PTHR31776:SF0">
    <property type="entry name" value="ALPHA-L-ARABINOFURANOSIDASE 1"/>
    <property type="match status" value="1"/>
</dbReference>
<sequence>MNYKFKLTIGVMLFFMATTLKIYSQSIQVDVDKPTAKIQPTMWGIFFEDINFAADGGLYAELVKNRSFEFFDPKMGWDIERTNPDSFHFIITNRGTENPQNPRYASVILNDNKSSLSLVNEGFRGMGVKENNTYHFSILASLAKQSDVDLKVSLLDSVGEVIGETAVEIAGEAWKKYEVSFVCSKTDPKARLKLLFEGNGKVSFDMVSLFPDDTWKNRKGGLRADLVQKLADLNPGFFRFPGGCIVEGRDLSRRYQWKKTVGKIEDRTVMVNRWNTEFSHRSAPDYFQSFGLGFYEYFLLSEDIGAEPLPILNCGMACQFNTAEVVPLDQLEPYVQDALDLIEFANGSTDTEWGKLRADMGHPKPFNMKYIGVGNEQWGPQYFERYAFFEKAIMEKYPEISIVSTTGPFPEDPFFKYAKGELTKYKAALVDEHYYRTPDWFFENATRYDDYDRGSYKIFAVEYASHDRPGNDNNWLSALSEAAFMTGLERNADVVYMCSYAPLFAHVEGWQWRPDLIWFDNLNSVSTPNYYVQQLFGVNNGTDLLSIQLDGKDLTGQDGLYASSVWDANTKEVVIKIVNNNKEAKSTSVVLNSAKKFASKGTMTVIGTTDLKVYNTLENPDNIVPVNKEIKLSGSRLKLDLDPYSLTVIRVKQK</sequence>
<evidence type="ECO:0000256" key="5">
    <source>
        <dbReference type="ARBA" id="ARBA00022801"/>
    </source>
</evidence>
<reference evidence="8" key="1">
    <citation type="submission" date="2022-10" db="EMBL/GenBank/DDBJ databases">
        <authorList>
            <person name="Yu W.X."/>
        </authorList>
    </citation>
    <scope>NUCLEOTIDE SEQUENCE</scope>
    <source>
        <strain evidence="8">AAT</strain>
    </source>
</reference>
<comment type="catalytic activity">
    <reaction evidence="1">
        <text>Hydrolysis of terminal non-reducing alpha-L-arabinofuranoside residues in alpha-L-arabinosides.</text>
        <dbReference type="EC" id="3.2.1.55"/>
    </reaction>
</comment>
<dbReference type="EC" id="3.2.1.55" evidence="3"/>
<evidence type="ECO:0000256" key="4">
    <source>
        <dbReference type="ARBA" id="ARBA00022729"/>
    </source>
</evidence>
<dbReference type="InterPro" id="IPR055235">
    <property type="entry name" value="ASD1_cat"/>
</dbReference>
<gene>
    <name evidence="8" type="ORF">OM075_20845</name>
</gene>
<dbReference type="RefSeq" id="WP_301192486.1">
    <property type="nucleotide sequence ID" value="NZ_JAPDPJ010000072.1"/>
</dbReference>
<comment type="caution">
    <text evidence="8">The sequence shown here is derived from an EMBL/GenBank/DDBJ whole genome shotgun (WGS) entry which is preliminary data.</text>
</comment>
<dbReference type="Pfam" id="PF06964">
    <property type="entry name" value="Alpha-L-AF_C"/>
    <property type="match status" value="1"/>
</dbReference>
<dbReference type="Proteomes" id="UP001209229">
    <property type="component" value="Unassembled WGS sequence"/>
</dbReference>
<dbReference type="PANTHER" id="PTHR31776">
    <property type="entry name" value="ALPHA-L-ARABINOFURANOSIDASE 1"/>
    <property type="match status" value="1"/>
</dbReference>
<accession>A0AAE3M8S7</accession>
<evidence type="ECO:0000256" key="1">
    <source>
        <dbReference type="ARBA" id="ARBA00001462"/>
    </source>
</evidence>
<name>A0AAE3M8S7_9BACT</name>
<dbReference type="GO" id="GO:0046556">
    <property type="term" value="F:alpha-L-arabinofuranosidase activity"/>
    <property type="evidence" value="ECO:0007669"/>
    <property type="project" value="UniProtKB-EC"/>
</dbReference>
<dbReference type="Gene3D" id="2.60.40.1180">
    <property type="entry name" value="Golgi alpha-mannosidase II"/>
    <property type="match status" value="1"/>
</dbReference>
<dbReference type="Pfam" id="PF22848">
    <property type="entry name" value="ASD1_dom"/>
    <property type="match status" value="1"/>
</dbReference>
<dbReference type="InterPro" id="IPR013780">
    <property type="entry name" value="Glyco_hydro_b"/>
</dbReference>
<evidence type="ECO:0000313" key="9">
    <source>
        <dbReference type="Proteomes" id="UP001209229"/>
    </source>
</evidence>
<dbReference type="GO" id="GO:0046373">
    <property type="term" value="P:L-arabinose metabolic process"/>
    <property type="evidence" value="ECO:0007669"/>
    <property type="project" value="InterPro"/>
</dbReference>
<organism evidence="8 9">
    <name type="scientific">Plebeiibacterium sediminum</name>
    <dbReference type="NCBI Taxonomy" id="2992112"/>
    <lineage>
        <taxon>Bacteria</taxon>
        <taxon>Pseudomonadati</taxon>
        <taxon>Bacteroidota</taxon>
        <taxon>Bacteroidia</taxon>
        <taxon>Marinilabiliales</taxon>
        <taxon>Marinilabiliaceae</taxon>
        <taxon>Plebeiibacterium</taxon>
    </lineage>
</organism>
<keyword evidence="4" id="KW-0732">Signal</keyword>
<protein>
    <recommendedName>
        <fullName evidence="3">non-reducing end alpha-L-arabinofuranosidase</fullName>
        <ecNumber evidence="3">3.2.1.55</ecNumber>
    </recommendedName>
</protein>
<evidence type="ECO:0000259" key="7">
    <source>
        <dbReference type="SMART" id="SM00813"/>
    </source>
</evidence>
<dbReference type="InterPro" id="IPR017853">
    <property type="entry name" value="GH"/>
</dbReference>
<dbReference type="InterPro" id="IPR051563">
    <property type="entry name" value="Glycosyl_Hydrolase_51"/>
</dbReference>
<feature type="domain" description="Alpha-L-arabinofuranosidase C-terminal" evidence="7">
    <location>
        <begin position="462"/>
        <end position="645"/>
    </location>
</feature>
<evidence type="ECO:0000256" key="2">
    <source>
        <dbReference type="ARBA" id="ARBA00007186"/>
    </source>
</evidence>
<dbReference type="Gene3D" id="2.60.120.260">
    <property type="entry name" value="Galactose-binding domain-like"/>
    <property type="match status" value="1"/>
</dbReference>
<dbReference type="InterPro" id="IPR010720">
    <property type="entry name" value="Alpha-L-AF_C"/>
</dbReference>
<keyword evidence="9" id="KW-1185">Reference proteome</keyword>
<keyword evidence="5" id="KW-0378">Hydrolase</keyword>
<evidence type="ECO:0000256" key="6">
    <source>
        <dbReference type="ARBA" id="ARBA00023180"/>
    </source>
</evidence>
<dbReference type="SMART" id="SM00813">
    <property type="entry name" value="Alpha-L-AF_C"/>
    <property type="match status" value="1"/>
</dbReference>
<dbReference type="SUPFAM" id="SSF49785">
    <property type="entry name" value="Galactose-binding domain-like"/>
    <property type="match status" value="1"/>
</dbReference>
<dbReference type="InterPro" id="IPR008979">
    <property type="entry name" value="Galactose-bd-like_sf"/>
</dbReference>
<evidence type="ECO:0000313" key="8">
    <source>
        <dbReference type="EMBL" id="MCW3788930.1"/>
    </source>
</evidence>
<dbReference type="EMBL" id="JAPDPJ010000072">
    <property type="protein sequence ID" value="MCW3788930.1"/>
    <property type="molecule type" value="Genomic_DNA"/>
</dbReference>
<dbReference type="SUPFAM" id="SSF51011">
    <property type="entry name" value="Glycosyl hydrolase domain"/>
    <property type="match status" value="1"/>
</dbReference>
<dbReference type="AlphaFoldDB" id="A0AAE3M8S7"/>
<proteinExistence type="inferred from homology"/>
<dbReference type="SUPFAM" id="SSF51445">
    <property type="entry name" value="(Trans)glycosidases"/>
    <property type="match status" value="1"/>
</dbReference>
<evidence type="ECO:0000256" key="3">
    <source>
        <dbReference type="ARBA" id="ARBA00012670"/>
    </source>
</evidence>
<dbReference type="Gene3D" id="3.20.20.80">
    <property type="entry name" value="Glycosidases"/>
    <property type="match status" value="1"/>
</dbReference>
<comment type="similarity">
    <text evidence="2">Belongs to the glycosyl hydrolase 51 family.</text>
</comment>
<keyword evidence="6" id="KW-0325">Glycoprotein</keyword>